<accession>A0A4T0V229</accession>
<dbReference type="Gene3D" id="3.20.20.450">
    <property type="entry name" value="EAL domain"/>
    <property type="match status" value="1"/>
</dbReference>
<dbReference type="SMART" id="SM00052">
    <property type="entry name" value="EAL"/>
    <property type="match status" value="1"/>
</dbReference>
<dbReference type="InterPro" id="IPR001633">
    <property type="entry name" value="EAL_dom"/>
</dbReference>
<keyword evidence="2" id="KW-0472">Membrane</keyword>
<feature type="transmembrane region" description="Helical" evidence="2">
    <location>
        <begin position="63"/>
        <end position="84"/>
    </location>
</feature>
<dbReference type="EMBL" id="STGJ01000003">
    <property type="protein sequence ID" value="TIC85311.1"/>
    <property type="molecule type" value="Genomic_DNA"/>
</dbReference>
<dbReference type="SUPFAM" id="SSF55785">
    <property type="entry name" value="PYP-like sensor domain (PAS domain)"/>
    <property type="match status" value="1"/>
</dbReference>
<organism evidence="6 7">
    <name type="scientific">Crenobacter intestini</name>
    <dbReference type="NCBI Taxonomy" id="2563443"/>
    <lineage>
        <taxon>Bacteria</taxon>
        <taxon>Pseudomonadati</taxon>
        <taxon>Pseudomonadota</taxon>
        <taxon>Betaproteobacteria</taxon>
        <taxon>Neisseriales</taxon>
        <taxon>Neisseriaceae</taxon>
        <taxon>Crenobacter</taxon>
    </lineage>
</organism>
<dbReference type="InterPro" id="IPR000014">
    <property type="entry name" value="PAS"/>
</dbReference>
<dbReference type="CDD" id="cd01949">
    <property type="entry name" value="GGDEF"/>
    <property type="match status" value="1"/>
</dbReference>
<feature type="domain" description="PAS" evidence="3">
    <location>
        <begin position="316"/>
        <end position="361"/>
    </location>
</feature>
<keyword evidence="2" id="KW-0812">Transmembrane</keyword>
<dbReference type="NCBIfam" id="TIGR00229">
    <property type="entry name" value="sensory_box"/>
    <property type="match status" value="1"/>
</dbReference>
<evidence type="ECO:0000259" key="3">
    <source>
        <dbReference type="PROSITE" id="PS50112"/>
    </source>
</evidence>
<dbReference type="OrthoDB" id="9813903at2"/>
<protein>
    <submittedName>
        <fullName evidence="6">EAL domain-containing protein</fullName>
    </submittedName>
</protein>
<dbReference type="SUPFAM" id="SSF55073">
    <property type="entry name" value="Nucleotide cyclase"/>
    <property type="match status" value="1"/>
</dbReference>
<feature type="domain" description="EAL" evidence="4">
    <location>
        <begin position="612"/>
        <end position="864"/>
    </location>
</feature>
<dbReference type="InterPro" id="IPR000160">
    <property type="entry name" value="GGDEF_dom"/>
</dbReference>
<dbReference type="PROSITE" id="PS50112">
    <property type="entry name" value="PAS"/>
    <property type="match status" value="1"/>
</dbReference>
<dbReference type="SMART" id="SM00267">
    <property type="entry name" value="GGDEF"/>
    <property type="match status" value="1"/>
</dbReference>
<dbReference type="Gene3D" id="3.30.70.270">
    <property type="match status" value="1"/>
</dbReference>
<dbReference type="Gene3D" id="3.30.450.20">
    <property type="entry name" value="PAS domain"/>
    <property type="match status" value="1"/>
</dbReference>
<gene>
    <name evidence="6" type="ORF">E5K04_04835</name>
</gene>
<feature type="domain" description="GGDEF" evidence="5">
    <location>
        <begin position="467"/>
        <end position="603"/>
    </location>
</feature>
<dbReference type="Proteomes" id="UP000308891">
    <property type="component" value="Unassembled WGS sequence"/>
</dbReference>
<dbReference type="Pfam" id="PF00990">
    <property type="entry name" value="GGDEF"/>
    <property type="match status" value="1"/>
</dbReference>
<keyword evidence="7" id="KW-1185">Reference proteome</keyword>
<dbReference type="InterPro" id="IPR043128">
    <property type="entry name" value="Rev_trsase/Diguanyl_cyclase"/>
</dbReference>
<comment type="caution">
    <text evidence="6">The sequence shown here is derived from an EMBL/GenBank/DDBJ whole genome shotgun (WGS) entry which is preliminary data.</text>
</comment>
<name>A0A4T0V229_9NEIS</name>
<feature type="compositionally biased region" description="Basic and acidic residues" evidence="1">
    <location>
        <begin position="37"/>
        <end position="47"/>
    </location>
</feature>
<dbReference type="InterPro" id="IPR052155">
    <property type="entry name" value="Biofilm_reg_signaling"/>
</dbReference>
<evidence type="ECO:0000259" key="5">
    <source>
        <dbReference type="PROSITE" id="PS50887"/>
    </source>
</evidence>
<feature type="compositionally biased region" description="Basic residues" evidence="1">
    <location>
        <begin position="24"/>
        <end position="36"/>
    </location>
</feature>
<sequence length="867" mass="96283">MRHGGESAPARRHLSLACPSGRHAGVKARRRKHRCTRERPDATDRRHPFPRARPMKRLLTLRLILPLSVMFAATLSIFVVFVGVRQAERGALAEATEAHLREEGARFARLADELRLSRPDLLQSEILLAQARHDDVRIALVDSAGSILLGGPNMPRGKDAAEVLPGWDSRRFERARQGLEAQLDPDPAARITRIMVPYQMPAPPGMISNREKGVVWISHNYRTEEAQRLQVLLARRLAEWGGMLLFAALLSWWLHRYVARPLTTIARHAENAHLVDDYQPLSEQGFAELATLARALNSGVRRIRHDRSRLIESNEQLKLAQQVFDSAAEGIVVTDAQSRILAVNPAFCEITGYSAAEAVGQKPSMLSSGRQDVTFYRLMYAALERDGRWQGELWNRRKCGEIYPEWMTIRALRAPDGGIERFVALFSDQGLIRQAQEEAWRAARVDALTSLPNRQQLIEKLTEAHDDPRALMLLNIDRFKEFNEARGVVAGDELLKALAGRLQQVAPHALVARLTADEFAMLERSTGLREEDEATRLLQLAVALQQALGDGVEVGDETLSLSVSIGIALGEAGDDAHGLMLHAQTALSRARAHGGGQIAFFEQSMGEHARSRYTLQRELRHAISDQQLELYLQPQLDADGRTVGFESLVRWRHPERGLVPPGAFIPLAEESDLIVEMDNWVLEESARALARLARAGLAQGISVNLSPRHFSQPGFVDKIRALIRRHGFAARRLTLEITEGLLLESLGAAQEKMAKLRQDGVRFSIDDFGTGYSSLAYLKSLPIDELKIDQRFIRPLPGSEEDIALVDGIVSIARSLRFTVVAEGVETAEQSACLAGHPGLLQQGYLHGRPAPAEECLARLLRAGVNA</sequence>
<reference evidence="6 7" key="1">
    <citation type="submission" date="2019-04" db="EMBL/GenBank/DDBJ databases">
        <title>Crenobacter sp. nov.</title>
        <authorList>
            <person name="Shi S."/>
        </authorList>
    </citation>
    <scope>NUCLEOTIDE SEQUENCE [LARGE SCALE GENOMIC DNA]</scope>
    <source>
        <strain evidence="6 7">GY 70310</strain>
    </source>
</reference>
<evidence type="ECO:0000259" key="4">
    <source>
        <dbReference type="PROSITE" id="PS50883"/>
    </source>
</evidence>
<proteinExistence type="predicted"/>
<feature type="region of interest" description="Disordered" evidence="1">
    <location>
        <begin position="22"/>
        <end position="49"/>
    </location>
</feature>
<dbReference type="PROSITE" id="PS50887">
    <property type="entry name" value="GGDEF"/>
    <property type="match status" value="1"/>
</dbReference>
<evidence type="ECO:0000256" key="2">
    <source>
        <dbReference type="SAM" id="Phobius"/>
    </source>
</evidence>
<dbReference type="Pfam" id="PF00563">
    <property type="entry name" value="EAL"/>
    <property type="match status" value="1"/>
</dbReference>
<dbReference type="InterPro" id="IPR035919">
    <property type="entry name" value="EAL_sf"/>
</dbReference>
<dbReference type="SMART" id="SM00091">
    <property type="entry name" value="PAS"/>
    <property type="match status" value="1"/>
</dbReference>
<dbReference type="CDD" id="cd00130">
    <property type="entry name" value="PAS"/>
    <property type="match status" value="1"/>
</dbReference>
<dbReference type="AlphaFoldDB" id="A0A4T0V229"/>
<evidence type="ECO:0000313" key="7">
    <source>
        <dbReference type="Proteomes" id="UP000308891"/>
    </source>
</evidence>
<dbReference type="PANTHER" id="PTHR44757:SF2">
    <property type="entry name" value="BIOFILM ARCHITECTURE MAINTENANCE PROTEIN MBAA"/>
    <property type="match status" value="1"/>
</dbReference>
<evidence type="ECO:0000313" key="6">
    <source>
        <dbReference type="EMBL" id="TIC85311.1"/>
    </source>
</evidence>
<evidence type="ECO:0000256" key="1">
    <source>
        <dbReference type="SAM" id="MobiDB-lite"/>
    </source>
</evidence>
<dbReference type="InterPro" id="IPR035965">
    <property type="entry name" value="PAS-like_dom_sf"/>
</dbReference>
<dbReference type="PROSITE" id="PS50883">
    <property type="entry name" value="EAL"/>
    <property type="match status" value="1"/>
</dbReference>
<dbReference type="NCBIfam" id="TIGR00254">
    <property type="entry name" value="GGDEF"/>
    <property type="match status" value="1"/>
</dbReference>
<dbReference type="InterPro" id="IPR029787">
    <property type="entry name" value="Nucleotide_cyclase"/>
</dbReference>
<dbReference type="Pfam" id="PF13426">
    <property type="entry name" value="PAS_9"/>
    <property type="match status" value="1"/>
</dbReference>
<dbReference type="PANTHER" id="PTHR44757">
    <property type="entry name" value="DIGUANYLATE CYCLASE DGCP"/>
    <property type="match status" value="1"/>
</dbReference>
<keyword evidence="2" id="KW-1133">Transmembrane helix</keyword>
<dbReference type="SUPFAM" id="SSF141868">
    <property type="entry name" value="EAL domain-like"/>
    <property type="match status" value="1"/>
</dbReference>
<dbReference type="CDD" id="cd01948">
    <property type="entry name" value="EAL"/>
    <property type="match status" value="1"/>
</dbReference>